<gene>
    <name evidence="3" type="ORF">COV72_02550</name>
</gene>
<dbReference type="InterPro" id="IPR051829">
    <property type="entry name" value="Multiheme_Cytochr_ET"/>
</dbReference>
<reference evidence="3 4" key="1">
    <citation type="submission" date="2017-09" db="EMBL/GenBank/DDBJ databases">
        <title>Depth-based differentiation of microbial function through sediment-hosted aquifers and enrichment of novel symbionts in the deep terrestrial subsurface.</title>
        <authorList>
            <person name="Probst A.J."/>
            <person name="Ladd B."/>
            <person name="Jarett J.K."/>
            <person name="Geller-Mcgrath D.E."/>
            <person name="Sieber C.M."/>
            <person name="Emerson J.B."/>
            <person name="Anantharaman K."/>
            <person name="Thomas B.C."/>
            <person name="Malmstrom R."/>
            <person name="Stieglmeier M."/>
            <person name="Klingl A."/>
            <person name="Woyke T."/>
            <person name="Ryan C.M."/>
            <person name="Banfield J.F."/>
        </authorList>
    </citation>
    <scope>NUCLEOTIDE SEQUENCE [LARGE SCALE GENOMIC DNA]</scope>
    <source>
        <strain evidence="3">CG11_big_fil_rev_8_21_14_0_20_42_13</strain>
    </source>
</reference>
<name>A0A2H0LYM2_9BACT</name>
<sequence>MKNQESKTAGYLKIPLAISLIVLAYNLSFAGVSGTVHDMYSLGKGTDPNPCGYCHMPHKAAGEKIWSDWGNETQLTSGPSTAIGNMCYTCHDGTVTNVGLSTAFNASRQQHKIPAGQDCDMCHSVHDNTNGKFMNVVKKQQTYCAACHDAIVNAGGLGDMTSAGNHPSYWASTPAHNINGSPTGAFCTACHERVHYSQFDCRGCNFCHKAHDGTNYSTAQVPNPILKADNTDSQYCASCHPYKIQASSGGDKHPANLAAAGNWGKVICHDCHDPHQPGVTNHPFILTDTNVDSAMCINCHDNTAGPEIGVSHPHQIPFGSIVPTDGSAAAGTPAANAIDDDGEDGVDYPLNSANLICETCHGTHRRVDDAGTKLLRITNTNSALCLNCHTDK</sequence>
<feature type="domain" description="Doubled CXXCH motif" evidence="2">
    <location>
        <begin position="111"/>
        <end position="150"/>
    </location>
</feature>
<evidence type="ECO:0000313" key="3">
    <source>
        <dbReference type="EMBL" id="PIQ89523.1"/>
    </source>
</evidence>
<dbReference type="SUPFAM" id="SSF48695">
    <property type="entry name" value="Multiheme cytochromes"/>
    <property type="match status" value="1"/>
</dbReference>
<protein>
    <recommendedName>
        <fullName evidence="2">Doubled CXXCH motif domain-containing protein</fullName>
    </recommendedName>
</protein>
<dbReference type="AlphaFoldDB" id="A0A2H0LYM2"/>
<dbReference type="InterPro" id="IPR036280">
    <property type="entry name" value="Multihaem_cyt_sf"/>
</dbReference>
<dbReference type="EMBL" id="PCWA01000035">
    <property type="protein sequence ID" value="PIQ89523.1"/>
    <property type="molecule type" value="Genomic_DNA"/>
</dbReference>
<comment type="caution">
    <text evidence="3">The sequence shown here is derived from an EMBL/GenBank/DDBJ whole genome shotgun (WGS) entry which is preliminary data.</text>
</comment>
<feature type="domain" description="Doubled CXXCH motif" evidence="2">
    <location>
        <begin position="357"/>
        <end position="392"/>
    </location>
</feature>
<evidence type="ECO:0000313" key="4">
    <source>
        <dbReference type="Proteomes" id="UP000229641"/>
    </source>
</evidence>
<evidence type="ECO:0000259" key="2">
    <source>
        <dbReference type="Pfam" id="PF09699"/>
    </source>
</evidence>
<dbReference type="Pfam" id="PF09699">
    <property type="entry name" value="Paired_CXXCH_1"/>
    <property type="match status" value="3"/>
</dbReference>
<organism evidence="3 4">
    <name type="scientific">Candidatus Ghiorseimicrobium undicola</name>
    <dbReference type="NCBI Taxonomy" id="1974746"/>
    <lineage>
        <taxon>Bacteria</taxon>
        <taxon>Pseudomonadati</taxon>
        <taxon>Candidatus Omnitrophota</taxon>
        <taxon>Candidatus Ghiorseimicrobium</taxon>
    </lineage>
</organism>
<keyword evidence="1" id="KW-0732">Signal</keyword>
<evidence type="ECO:0000256" key="1">
    <source>
        <dbReference type="ARBA" id="ARBA00022729"/>
    </source>
</evidence>
<dbReference type="PANTHER" id="PTHR35038">
    <property type="entry name" value="DISSIMILATORY SULFITE REDUCTASE SIRA"/>
    <property type="match status" value="1"/>
</dbReference>
<feature type="domain" description="Doubled CXXCH motif" evidence="2">
    <location>
        <begin position="268"/>
        <end position="304"/>
    </location>
</feature>
<proteinExistence type="predicted"/>
<accession>A0A2H0LYM2</accession>
<dbReference type="InterPro" id="IPR010177">
    <property type="entry name" value="Paired_CXXCH_1"/>
</dbReference>
<dbReference type="Proteomes" id="UP000229641">
    <property type="component" value="Unassembled WGS sequence"/>
</dbReference>
<dbReference type="Gene3D" id="1.10.1130.10">
    <property type="entry name" value="Flavocytochrome C3, Chain A"/>
    <property type="match status" value="2"/>
</dbReference>